<reference evidence="2" key="1">
    <citation type="journal article" date="2017" name="Nat. Commun.">
        <title>The asparagus genome sheds light on the origin and evolution of a young Y chromosome.</title>
        <authorList>
            <person name="Harkess A."/>
            <person name="Zhou J."/>
            <person name="Xu C."/>
            <person name="Bowers J.E."/>
            <person name="Van der Hulst R."/>
            <person name="Ayyampalayam S."/>
            <person name="Mercati F."/>
            <person name="Riccardi P."/>
            <person name="McKain M.R."/>
            <person name="Kakrana A."/>
            <person name="Tang H."/>
            <person name="Ray J."/>
            <person name="Groenendijk J."/>
            <person name="Arikit S."/>
            <person name="Mathioni S.M."/>
            <person name="Nakano M."/>
            <person name="Shan H."/>
            <person name="Telgmann-Rauber A."/>
            <person name="Kanno A."/>
            <person name="Yue Z."/>
            <person name="Chen H."/>
            <person name="Li W."/>
            <person name="Chen Y."/>
            <person name="Xu X."/>
            <person name="Zhang Y."/>
            <person name="Luo S."/>
            <person name="Chen H."/>
            <person name="Gao J."/>
            <person name="Mao Z."/>
            <person name="Pires J.C."/>
            <person name="Luo M."/>
            <person name="Kudrna D."/>
            <person name="Wing R.A."/>
            <person name="Meyers B.C."/>
            <person name="Yi K."/>
            <person name="Kong H."/>
            <person name="Lavrijsen P."/>
            <person name="Sunseri F."/>
            <person name="Falavigna A."/>
            <person name="Ye Y."/>
            <person name="Leebens-Mack J.H."/>
            <person name="Chen G."/>
        </authorList>
    </citation>
    <scope>NUCLEOTIDE SEQUENCE [LARGE SCALE GENOMIC DNA]</scope>
    <source>
        <strain evidence="2">cv. DH0086</strain>
    </source>
</reference>
<gene>
    <name evidence="1" type="ORF">A4U43_C05F5490</name>
</gene>
<accession>A0A5P1EPK2</accession>
<keyword evidence="2" id="KW-1185">Reference proteome</keyword>
<dbReference type="Gramene" id="ONK67945">
    <property type="protein sequence ID" value="ONK67945"/>
    <property type="gene ID" value="A4U43_C05F5490"/>
</dbReference>
<evidence type="ECO:0000313" key="1">
    <source>
        <dbReference type="EMBL" id="ONK67945.1"/>
    </source>
</evidence>
<dbReference type="AlphaFoldDB" id="A0A5P1EPK2"/>
<sequence>MTIHIQHRRPGLKLPAFKRLAELPSSGDGTVADDGASVTGGHAEGEALAGEVRVALPVLAPVPGHRLPPGFRPLDRDGVHVSGAAHVADEHEVEVVVAVDCEPDPSLLMTGYPTLSKSKTSRSAAVVIRFGSIIIIGDIYDHFLSEKSQICNFCLSSQNH</sequence>
<dbReference type="Proteomes" id="UP000243459">
    <property type="component" value="Chromosome 5"/>
</dbReference>
<evidence type="ECO:0000313" key="2">
    <source>
        <dbReference type="Proteomes" id="UP000243459"/>
    </source>
</evidence>
<protein>
    <submittedName>
        <fullName evidence="1">Uncharacterized protein</fullName>
    </submittedName>
</protein>
<proteinExistence type="predicted"/>
<dbReference type="OMA" id="MHYLEIL"/>
<organism evidence="1 2">
    <name type="scientific">Asparagus officinalis</name>
    <name type="common">Garden asparagus</name>
    <dbReference type="NCBI Taxonomy" id="4686"/>
    <lineage>
        <taxon>Eukaryota</taxon>
        <taxon>Viridiplantae</taxon>
        <taxon>Streptophyta</taxon>
        <taxon>Embryophyta</taxon>
        <taxon>Tracheophyta</taxon>
        <taxon>Spermatophyta</taxon>
        <taxon>Magnoliopsida</taxon>
        <taxon>Liliopsida</taxon>
        <taxon>Asparagales</taxon>
        <taxon>Asparagaceae</taxon>
        <taxon>Asparagoideae</taxon>
        <taxon>Asparagus</taxon>
    </lineage>
</organism>
<name>A0A5P1EPK2_ASPOF</name>
<dbReference type="EMBL" id="CM007385">
    <property type="protein sequence ID" value="ONK67945.1"/>
    <property type="molecule type" value="Genomic_DNA"/>
</dbReference>